<comment type="subcellular location">
    <subcellularLocation>
        <location evidence="1">Cell membrane</location>
        <topology evidence="1">Single-pass type II membrane protein</topology>
    </subcellularLocation>
</comment>
<feature type="domain" description="Cell envelope-related transcriptional attenuator" evidence="13">
    <location>
        <begin position="92"/>
        <end position="235"/>
    </location>
</feature>
<organism evidence="14 15">
    <name type="scientific">Jeotgalicoccus meleagridis</name>
    <dbReference type="NCBI Taxonomy" id="2759181"/>
    <lineage>
        <taxon>Bacteria</taxon>
        <taxon>Bacillati</taxon>
        <taxon>Bacillota</taxon>
        <taxon>Bacilli</taxon>
        <taxon>Bacillales</taxon>
        <taxon>Staphylococcaceae</taxon>
        <taxon>Jeotgalicoccus</taxon>
    </lineage>
</organism>
<keyword evidence="9" id="KW-0804">Transcription</keyword>
<evidence type="ECO:0000256" key="11">
    <source>
        <dbReference type="ARBA" id="ARBA00040752"/>
    </source>
</evidence>
<dbReference type="PANTHER" id="PTHR33392:SF8">
    <property type="entry name" value="REGULATORY PROTEIN MSRR"/>
    <property type="match status" value="1"/>
</dbReference>
<dbReference type="InterPro" id="IPR050922">
    <property type="entry name" value="LytR/CpsA/Psr_CW_biosynth"/>
</dbReference>
<dbReference type="InterPro" id="IPR004474">
    <property type="entry name" value="LytR_CpsA_psr"/>
</dbReference>
<evidence type="ECO:0000259" key="13">
    <source>
        <dbReference type="Pfam" id="PF03816"/>
    </source>
</evidence>
<dbReference type="GO" id="GO:0005886">
    <property type="term" value="C:plasma membrane"/>
    <property type="evidence" value="ECO:0007669"/>
    <property type="project" value="UniProtKB-SubCell"/>
</dbReference>
<proteinExistence type="inferred from homology"/>
<sequence length="323" mass="36751">MDKETMRRSDKIEYKTVKKTKIRKRGIALLILLLLIIIIPIYIVFSYKSGLNTAKENGVETEPETFDAVDNNDGKKTMLIVGKDRMDEGAERTDVIMIAQYDYMTKEMKLVSLMRDIFVEIPGYQNYKINAVYSLGGMDLLREVILHNFGVEVEEYITVDYDAFTETVNVVNPDGIEIDVEKDMSEKIDTTLEKGVQRLNGKDLLAYARFRNDEEGDFGRVRRQQQVIAALKDEIISVGGVVKLPKILGTGMGYVDTSMTNGEMYRMISSYLIRGNKDIDTLTLPLDNTYQFMDTSYTGNVIDMDFETNSNALQEFLEGSSEE</sequence>
<evidence type="ECO:0000256" key="4">
    <source>
        <dbReference type="ARBA" id="ARBA00022692"/>
    </source>
</evidence>
<keyword evidence="4 12" id="KW-0812">Transmembrane</keyword>
<name>A0A6V7RHA3_9STAP</name>
<evidence type="ECO:0000313" key="15">
    <source>
        <dbReference type="Proteomes" id="UP000589351"/>
    </source>
</evidence>
<evidence type="ECO:0000256" key="3">
    <source>
        <dbReference type="ARBA" id="ARBA00022475"/>
    </source>
</evidence>
<dbReference type="EMBL" id="CAJEWD010000008">
    <property type="protein sequence ID" value="CAD2077382.1"/>
    <property type="molecule type" value="Genomic_DNA"/>
</dbReference>
<keyword evidence="5" id="KW-0735">Signal-anchor</keyword>
<evidence type="ECO:0000256" key="5">
    <source>
        <dbReference type="ARBA" id="ARBA00022968"/>
    </source>
</evidence>
<feature type="transmembrane region" description="Helical" evidence="12">
    <location>
        <begin position="27"/>
        <end position="45"/>
    </location>
</feature>
<comment type="function">
    <text evidence="10">Involved in SarA attenuation. Affects resistance to oxacillin and teicoplanin, as well as the synthesis of virulence factors.</text>
</comment>
<keyword evidence="6 12" id="KW-1133">Transmembrane helix</keyword>
<evidence type="ECO:0000256" key="9">
    <source>
        <dbReference type="ARBA" id="ARBA00023163"/>
    </source>
</evidence>
<dbReference type="NCBIfam" id="TIGR00350">
    <property type="entry name" value="lytR_cpsA_psr"/>
    <property type="match status" value="1"/>
</dbReference>
<evidence type="ECO:0000256" key="7">
    <source>
        <dbReference type="ARBA" id="ARBA00023015"/>
    </source>
</evidence>
<keyword evidence="7" id="KW-0805">Transcription regulation</keyword>
<comment type="caution">
    <text evidence="14">The sequence shown here is derived from an EMBL/GenBank/DDBJ whole genome shotgun (WGS) entry which is preliminary data.</text>
</comment>
<keyword evidence="8 12" id="KW-0472">Membrane</keyword>
<comment type="similarity">
    <text evidence="2">Belongs to the LytR/CpsA/Psr (LCP) family.</text>
</comment>
<dbReference type="Pfam" id="PF03816">
    <property type="entry name" value="LytR_cpsA_psr"/>
    <property type="match status" value="1"/>
</dbReference>
<dbReference type="PANTHER" id="PTHR33392">
    <property type="entry name" value="POLYISOPRENYL-TEICHOIC ACID--PEPTIDOGLYCAN TEICHOIC ACID TRANSFERASE TAGU"/>
    <property type="match status" value="1"/>
</dbReference>
<evidence type="ECO:0000256" key="2">
    <source>
        <dbReference type="ARBA" id="ARBA00006068"/>
    </source>
</evidence>
<keyword evidence="15" id="KW-1185">Reference proteome</keyword>
<evidence type="ECO:0000256" key="10">
    <source>
        <dbReference type="ARBA" id="ARBA00037178"/>
    </source>
</evidence>
<dbReference type="Gene3D" id="3.40.630.190">
    <property type="entry name" value="LCP protein"/>
    <property type="match status" value="1"/>
</dbReference>
<dbReference type="RefSeq" id="WP_185125667.1">
    <property type="nucleotide sequence ID" value="NZ_CAJEWD010000008.1"/>
</dbReference>
<dbReference type="AlphaFoldDB" id="A0A6V7RHA3"/>
<accession>A0A6V7RHA3</accession>
<keyword evidence="3" id="KW-1003">Cell membrane</keyword>
<dbReference type="Proteomes" id="UP000589351">
    <property type="component" value="Unassembled WGS sequence"/>
</dbReference>
<reference evidence="14 15" key="1">
    <citation type="submission" date="2020-07" db="EMBL/GenBank/DDBJ databases">
        <authorList>
            <person name="Criscuolo A."/>
        </authorList>
    </citation>
    <scope>NUCLEOTIDE SEQUENCE [LARGE SCALE GENOMIC DNA]</scope>
    <source>
        <strain evidence="14">CIP111649</strain>
    </source>
</reference>
<gene>
    <name evidence="14" type="primary">msrR</name>
    <name evidence="14" type="ORF">JEODO184_01139</name>
</gene>
<protein>
    <recommendedName>
        <fullName evidence="11">Regulatory protein MsrR</fullName>
    </recommendedName>
</protein>
<evidence type="ECO:0000313" key="14">
    <source>
        <dbReference type="EMBL" id="CAD2077382.1"/>
    </source>
</evidence>
<evidence type="ECO:0000256" key="8">
    <source>
        <dbReference type="ARBA" id="ARBA00023136"/>
    </source>
</evidence>
<evidence type="ECO:0000256" key="12">
    <source>
        <dbReference type="SAM" id="Phobius"/>
    </source>
</evidence>
<evidence type="ECO:0000256" key="6">
    <source>
        <dbReference type="ARBA" id="ARBA00022989"/>
    </source>
</evidence>
<evidence type="ECO:0000256" key="1">
    <source>
        <dbReference type="ARBA" id="ARBA00004401"/>
    </source>
</evidence>